<keyword evidence="6" id="KW-0675">Receptor</keyword>
<dbReference type="GO" id="GO:0004896">
    <property type="term" value="F:cytokine receptor activity"/>
    <property type="evidence" value="ECO:0007669"/>
    <property type="project" value="TreeGrafter"/>
</dbReference>
<evidence type="ECO:0000256" key="4">
    <source>
        <dbReference type="ARBA" id="ARBA00022989"/>
    </source>
</evidence>
<comment type="subcellular location">
    <subcellularLocation>
        <location evidence="1">Membrane</location>
        <topology evidence="1">Single-pass membrane protein</topology>
    </subcellularLocation>
</comment>
<evidence type="ECO:0000256" key="2">
    <source>
        <dbReference type="ARBA" id="ARBA00022692"/>
    </source>
</evidence>
<evidence type="ECO:0000256" key="8">
    <source>
        <dbReference type="SAM" id="Phobius"/>
    </source>
</evidence>
<keyword evidence="4 8" id="KW-1133">Transmembrane helix</keyword>
<accession>A0A9Y3R1W5</accession>
<evidence type="ECO:0000256" key="1">
    <source>
        <dbReference type="ARBA" id="ARBA00004167"/>
    </source>
</evidence>
<reference evidence="10" key="1">
    <citation type="submission" date="2025-08" db="UniProtKB">
        <authorList>
            <consortium name="RefSeq"/>
        </authorList>
    </citation>
    <scope>IDENTIFICATION</scope>
</reference>
<organism evidence="9 10">
    <name type="scientific">Pundamilia nyererei</name>
    <dbReference type="NCBI Taxonomy" id="303518"/>
    <lineage>
        <taxon>Eukaryota</taxon>
        <taxon>Metazoa</taxon>
        <taxon>Chordata</taxon>
        <taxon>Craniata</taxon>
        <taxon>Vertebrata</taxon>
        <taxon>Euteleostomi</taxon>
        <taxon>Actinopterygii</taxon>
        <taxon>Neopterygii</taxon>
        <taxon>Teleostei</taxon>
        <taxon>Neoteleostei</taxon>
        <taxon>Acanthomorphata</taxon>
        <taxon>Ovalentaria</taxon>
        <taxon>Cichlomorphae</taxon>
        <taxon>Cichliformes</taxon>
        <taxon>Cichlidae</taxon>
        <taxon>African cichlids</taxon>
        <taxon>Pseudocrenilabrinae</taxon>
        <taxon>Haplochromini</taxon>
        <taxon>Pundamilia</taxon>
    </lineage>
</organism>
<feature type="region of interest" description="Disordered" evidence="7">
    <location>
        <begin position="324"/>
        <end position="348"/>
    </location>
</feature>
<dbReference type="GO" id="GO:0009897">
    <property type="term" value="C:external side of plasma membrane"/>
    <property type="evidence" value="ECO:0007669"/>
    <property type="project" value="TreeGrafter"/>
</dbReference>
<dbReference type="PANTHER" id="PTHR23037:SF42">
    <property type="entry name" value="CYTOKINE RECEPTOR COMMON SUBUNIT GAMMA ISOFORM X1-RELATED"/>
    <property type="match status" value="1"/>
</dbReference>
<dbReference type="Gene3D" id="2.60.40.10">
    <property type="entry name" value="Immunoglobulins"/>
    <property type="match status" value="1"/>
</dbReference>
<evidence type="ECO:0000313" key="9">
    <source>
        <dbReference type="Proteomes" id="UP000695023"/>
    </source>
</evidence>
<dbReference type="AlphaFoldDB" id="A0A9Y3R1W5"/>
<evidence type="ECO:0000256" key="6">
    <source>
        <dbReference type="ARBA" id="ARBA00023170"/>
    </source>
</evidence>
<dbReference type="GO" id="GO:0016064">
    <property type="term" value="P:immunoglobulin mediated immune response"/>
    <property type="evidence" value="ECO:0007669"/>
    <property type="project" value="TreeGrafter"/>
</dbReference>
<protein>
    <submittedName>
        <fullName evidence="10">Uncharacterized protein LOC102200288 isoform X1</fullName>
    </submittedName>
</protein>
<keyword evidence="9" id="KW-1185">Reference proteome</keyword>
<dbReference type="SUPFAM" id="SSF49265">
    <property type="entry name" value="Fibronectin type III"/>
    <property type="match status" value="1"/>
</dbReference>
<dbReference type="Proteomes" id="UP000695023">
    <property type="component" value="Unplaced"/>
</dbReference>
<proteinExistence type="predicted"/>
<feature type="compositionally biased region" description="Basic and acidic residues" evidence="7">
    <location>
        <begin position="526"/>
        <end position="541"/>
    </location>
</feature>
<evidence type="ECO:0000256" key="5">
    <source>
        <dbReference type="ARBA" id="ARBA00023136"/>
    </source>
</evidence>
<dbReference type="GeneID" id="102200288"/>
<name>A0A9Y3R1W5_9CICH</name>
<keyword evidence="2 8" id="KW-0812">Transmembrane</keyword>
<feature type="transmembrane region" description="Helical" evidence="8">
    <location>
        <begin position="239"/>
        <end position="257"/>
    </location>
</feature>
<dbReference type="PANTHER" id="PTHR23037">
    <property type="entry name" value="CYTOKINE RECEPTOR"/>
    <property type="match status" value="1"/>
</dbReference>
<gene>
    <name evidence="10" type="primary">LOC102200288</name>
</gene>
<dbReference type="InterPro" id="IPR036116">
    <property type="entry name" value="FN3_sf"/>
</dbReference>
<dbReference type="RefSeq" id="XP_005733380.1">
    <property type="nucleotide sequence ID" value="XM_005733323.1"/>
</dbReference>
<keyword evidence="5 8" id="KW-0472">Membrane</keyword>
<sequence>MKIRELNCLVMDSNRQVCNWISYTVLLFGYMTAAILPGKNPTIGFNLECTYDFDQVMQCELELQNCTEYSMTLQVQDKYAREENCAVQQCGIGKCCCSFKLMRVLGEALTAKVWKDGNIMESKAINVMESIKPKTPTIKSVNELEGNFEVKWTSNMKGFLNNEMTAVVTYYKKGETEKTSGPFKPATVDELNYYVIKGQDLDPSSAYVVSVKSFLSLSGKFSDSSKEWEFQTGPSRHNLMLVIIITLSIAAVILSVAKYGCYAKLRKIYYDAVPKTTNPSFLNINPSEQKVRQVLKLEPIITIPIHVETLIPDDSELGSKMSLTDTSCGSLQQSSGVRTGSSDLSYTNTESPVAVNGESSIAKAAKNELCKIFPNICPILPVSTSLPTQSNNTQGSELFSETSSGVSAFENKTYHFLLPGCLHQTMTDNLNTQGTAEMLCDSIYHPSNSGMERCSDHQIPACQVPAQLSGISPSVVSPLLSTDMSYHEVPICVPIGSHSFLAVDDDYQEIPSLVRQPDASLLEHRNTEHKEHLDKSEEESLRNSPESILSPVVPVQDGQRVSELQVPTCFISTNCSVPIITESGYQSV</sequence>
<keyword evidence="3" id="KW-0732">Signal</keyword>
<evidence type="ECO:0000256" key="7">
    <source>
        <dbReference type="SAM" id="MobiDB-lite"/>
    </source>
</evidence>
<dbReference type="InterPro" id="IPR013783">
    <property type="entry name" value="Ig-like_fold"/>
</dbReference>
<feature type="region of interest" description="Disordered" evidence="7">
    <location>
        <begin position="526"/>
        <end position="549"/>
    </location>
</feature>
<evidence type="ECO:0000256" key="3">
    <source>
        <dbReference type="ARBA" id="ARBA00022729"/>
    </source>
</evidence>
<feature type="transmembrane region" description="Helical" evidence="8">
    <location>
        <begin position="20"/>
        <end position="38"/>
    </location>
</feature>
<evidence type="ECO:0000313" key="10">
    <source>
        <dbReference type="RefSeq" id="XP_005733380.1"/>
    </source>
</evidence>